<keyword evidence="9" id="KW-0229">DNA integration</keyword>
<dbReference type="PANTHER" id="PTHR37984">
    <property type="entry name" value="PROTEIN CBG26694"/>
    <property type="match status" value="1"/>
</dbReference>
<dbReference type="FunFam" id="3.30.70.270:FF:000003">
    <property type="entry name" value="Transposon Ty3-G Gag-Pol polyprotein"/>
    <property type="match status" value="1"/>
</dbReference>
<feature type="compositionally biased region" description="Basic and acidic residues" evidence="13">
    <location>
        <begin position="1205"/>
        <end position="1220"/>
    </location>
</feature>
<dbReference type="InterPro" id="IPR050951">
    <property type="entry name" value="Retrovirus_Pol_polyprotein"/>
</dbReference>
<keyword evidence="6" id="KW-0255">Endonuclease</keyword>
<feature type="non-terminal residue" evidence="16">
    <location>
        <position position="1226"/>
    </location>
</feature>
<dbReference type="InterPro" id="IPR036397">
    <property type="entry name" value="RNaseH_sf"/>
</dbReference>
<evidence type="ECO:0000256" key="11">
    <source>
        <dbReference type="ARBA" id="ARBA00023268"/>
    </source>
</evidence>
<feature type="non-terminal residue" evidence="16">
    <location>
        <position position="1"/>
    </location>
</feature>
<comment type="similarity">
    <text evidence="1">Belongs to the beta type-B retroviral polymerase family. HERV class-II K(HML-2) pol subfamily.</text>
</comment>
<sequence>LLYTTLKLPSPPAVSPDTVMPPIVNMTQGGFIAPPGTHASMHVPPTASDPQVSGHPGIPPQKVHTSLSTPGGAAANVYSPLAAYGGFIQTHQVKNVQVFTGSADSKVLVEDWIRDMQYLLEAIELPVHLRFSTVVRHLTGEARKLVLNLPLHDQTPERAFEDLRAEYGDTQSSSDLLADFYERVQSSAFKQIKPMVAGATMGEQQVLTLQVNKGDGGEGTPLVGPRNEGEVEVNGMKCRALIDSGSQITSFTHQYWRSHPTLHKQKLQPSKIPIEGAGGQSVTYHGVLRINLKLLGREFKGVPAFVVPNTEYRSSVPLLVGTNVLRASRSHLQATYGQQFLLQVKETHPEWYTSLLEIGNTEQCDVDDTVGPAVYTGRKVHIQAGKEMDLRCKIKAGPQRKTYTALIEGHPSLRLSQDMLVARVLADVTKGCAPVGSIVDFSDRMQGSHHISGGGEACLGMGHVVASQEVDLSGADVENEHQRSLLKELVERNVEVAEHDKHKTAFSTPMGLFEANRMPFGLQNAPSTFQRLMTCCFGDLNFTHLLIYLDDLIIFSKTFDEHLERLQLVFDRLREHGLKLKPSKCQLVRKEVQYLGHLVSAEGIRTDPEKINKVKNWVRPTNRKEVLQFLGFAGHYRRYVSGYSTLAAPLYRLTAGDPRKKKRGGKNSLATIPPFLWADECEKAFQTLKERLTSAPVLGYPDYSLPFVLQTDASGEGLGAVLAQVQGGVERVIAFASRGLSPAETRYPAHKLEFLALKWAVTDKFYDHLYGRRFSVQTDNNPLKYVMSSAKLDATGQRWVSRLASFDFDVRYRRGQSNTNADALSRMSNQEVMHILQTFPQWVGVDEQGQGVTQATQETQSPSGHGAHPGEELELGPPTSTEPYRDVGMESLPTMTKQEIRGGQKKDLVIGPVLHYKSMNQRPSRSERRSGEAHVRLLLKEWRRLVVRDGILYRCVQDSQRGVVEQLVLPEDLRISVKTAVHDDSGHLGFERTLHMIRERFFGHRCFRKSRLGASNGNGTTERFNRTLMNMLGTLEPHLKPRWHEYVDAMTHAYNCTRHDSTGEYVQTLHDCLSRAYAQANQASRQAKGHQKRYYDRHATSHSFSPGDRVLVKVCHVEGRSKLGDKWESRPYIVVKKQPDMPVYVVRSENGDTERVVHRNLLTQCMFLPVEQVGEEAREEMELDVEEVHGGEVEDTEDSGEQAGEEIRREEESDTIKDGEADSLEG</sequence>
<dbReference type="InterPro" id="IPR000477">
    <property type="entry name" value="RT_dom"/>
</dbReference>
<protein>
    <recommendedName>
        <fullName evidence="12">Gypsy retrotransposon integrase-like protein 1</fullName>
        <ecNumber evidence="2">3.1.26.4</ecNumber>
    </recommendedName>
</protein>
<dbReference type="GO" id="GO:0004190">
    <property type="term" value="F:aspartic-type endopeptidase activity"/>
    <property type="evidence" value="ECO:0007669"/>
    <property type="project" value="InterPro"/>
</dbReference>
<dbReference type="Pfam" id="PF13650">
    <property type="entry name" value="Asp_protease_2"/>
    <property type="match status" value="1"/>
</dbReference>
<evidence type="ECO:0000256" key="5">
    <source>
        <dbReference type="ARBA" id="ARBA00022722"/>
    </source>
</evidence>
<evidence type="ECO:0000259" key="14">
    <source>
        <dbReference type="Pfam" id="PF00078"/>
    </source>
</evidence>
<keyword evidence="6" id="KW-0378">Hydrolase</keyword>
<evidence type="ECO:0000256" key="3">
    <source>
        <dbReference type="ARBA" id="ARBA00022679"/>
    </source>
</evidence>
<dbReference type="InterPro" id="IPR043502">
    <property type="entry name" value="DNA/RNA_pol_sf"/>
</dbReference>
<dbReference type="GO" id="GO:0003723">
    <property type="term" value="F:RNA binding"/>
    <property type="evidence" value="ECO:0007669"/>
    <property type="project" value="UniProtKB-KW"/>
</dbReference>
<keyword evidence="8" id="KW-0694">RNA-binding</keyword>
<evidence type="ECO:0000256" key="7">
    <source>
        <dbReference type="ARBA" id="ARBA00022842"/>
    </source>
</evidence>
<keyword evidence="3" id="KW-0808">Transferase</keyword>
<dbReference type="Gene3D" id="2.40.70.10">
    <property type="entry name" value="Acid Proteases"/>
    <property type="match status" value="1"/>
</dbReference>
<keyword evidence="4" id="KW-0548">Nucleotidyltransferase</keyword>
<evidence type="ECO:0000256" key="6">
    <source>
        <dbReference type="ARBA" id="ARBA00022759"/>
    </source>
</evidence>
<dbReference type="PANTHER" id="PTHR37984:SF5">
    <property type="entry name" value="PROTEIN NYNRIN-LIKE"/>
    <property type="match status" value="1"/>
</dbReference>
<feature type="compositionally biased region" description="Acidic residues" evidence="13">
    <location>
        <begin position="1193"/>
        <end position="1204"/>
    </location>
</feature>
<keyword evidence="10" id="KW-0695">RNA-directed DNA polymerase</keyword>
<feature type="domain" description="Reverse transcriptase/retrotransposon-derived protein RNase H-like" evidence="15">
    <location>
        <begin position="677"/>
        <end position="776"/>
    </location>
</feature>
<evidence type="ECO:0000256" key="2">
    <source>
        <dbReference type="ARBA" id="ARBA00012180"/>
    </source>
</evidence>
<keyword evidence="11" id="KW-0511">Multifunctional enzyme</keyword>
<dbReference type="FunFam" id="1.10.340.70:FF:000001">
    <property type="entry name" value="Retrovirus-related Pol polyprotein from transposon gypsy-like Protein"/>
    <property type="match status" value="1"/>
</dbReference>
<evidence type="ECO:0000256" key="9">
    <source>
        <dbReference type="ARBA" id="ARBA00022908"/>
    </source>
</evidence>
<evidence type="ECO:0000256" key="12">
    <source>
        <dbReference type="ARBA" id="ARBA00039658"/>
    </source>
</evidence>
<reference evidence="16" key="1">
    <citation type="submission" date="2016-05" db="EMBL/GenBank/DDBJ databases">
        <authorList>
            <person name="Lavstsen T."/>
            <person name="Jespersen J.S."/>
        </authorList>
    </citation>
    <scope>NUCLEOTIDE SEQUENCE</scope>
    <source>
        <tissue evidence="16">Brain</tissue>
    </source>
</reference>
<dbReference type="AlphaFoldDB" id="A0A1A8D4F0"/>
<dbReference type="Gene3D" id="1.10.340.70">
    <property type="match status" value="1"/>
</dbReference>
<gene>
    <name evidence="16" type="primary">CU041398.1</name>
</gene>
<dbReference type="GO" id="GO:0006508">
    <property type="term" value="P:proteolysis"/>
    <property type="evidence" value="ECO:0007669"/>
    <property type="project" value="InterPro"/>
</dbReference>
<dbReference type="InterPro" id="IPR043128">
    <property type="entry name" value="Rev_trsase/Diguanyl_cyclase"/>
</dbReference>
<evidence type="ECO:0000313" key="16">
    <source>
        <dbReference type="EMBL" id="SBP85731.1"/>
    </source>
</evidence>
<dbReference type="CDD" id="cd00303">
    <property type="entry name" value="retropepsin_like"/>
    <property type="match status" value="1"/>
</dbReference>
<dbReference type="Gene3D" id="3.10.20.370">
    <property type="match status" value="1"/>
</dbReference>
<dbReference type="SUPFAM" id="SSF53098">
    <property type="entry name" value="Ribonuclease H-like"/>
    <property type="match status" value="1"/>
</dbReference>
<dbReference type="PROSITE" id="PS00141">
    <property type="entry name" value="ASP_PROTEASE"/>
    <property type="match status" value="1"/>
</dbReference>
<dbReference type="InterPro" id="IPR001969">
    <property type="entry name" value="Aspartic_peptidase_AS"/>
</dbReference>
<proteinExistence type="inferred from homology"/>
<evidence type="ECO:0000256" key="1">
    <source>
        <dbReference type="ARBA" id="ARBA00010879"/>
    </source>
</evidence>
<dbReference type="InterPro" id="IPR041577">
    <property type="entry name" value="RT_RNaseH_2"/>
</dbReference>
<dbReference type="GO" id="GO:0004523">
    <property type="term" value="F:RNA-DNA hybrid ribonuclease activity"/>
    <property type="evidence" value="ECO:0007669"/>
    <property type="project" value="UniProtKB-EC"/>
</dbReference>
<accession>A0A1A8D4F0</accession>
<dbReference type="EMBL" id="HADZ01021790">
    <property type="protein sequence ID" value="SBP85731.1"/>
    <property type="molecule type" value="Transcribed_RNA"/>
</dbReference>
<dbReference type="EC" id="3.1.26.4" evidence="2"/>
<evidence type="ECO:0000256" key="8">
    <source>
        <dbReference type="ARBA" id="ARBA00022884"/>
    </source>
</evidence>
<dbReference type="CDD" id="cd01647">
    <property type="entry name" value="RT_LTR"/>
    <property type="match status" value="1"/>
</dbReference>
<dbReference type="InterPro" id="IPR012337">
    <property type="entry name" value="RNaseH-like_sf"/>
</dbReference>
<dbReference type="InterPro" id="IPR021109">
    <property type="entry name" value="Peptidase_aspartic_dom_sf"/>
</dbReference>
<feature type="region of interest" description="Disordered" evidence="13">
    <location>
        <begin position="1180"/>
        <end position="1226"/>
    </location>
</feature>
<evidence type="ECO:0000259" key="15">
    <source>
        <dbReference type="Pfam" id="PF17919"/>
    </source>
</evidence>
<name>A0A1A8D4F0_NOTKA</name>
<dbReference type="GO" id="GO:0003964">
    <property type="term" value="F:RNA-directed DNA polymerase activity"/>
    <property type="evidence" value="ECO:0007669"/>
    <property type="project" value="UniProtKB-KW"/>
</dbReference>
<dbReference type="Gene3D" id="3.30.420.10">
    <property type="entry name" value="Ribonuclease H-like superfamily/Ribonuclease H"/>
    <property type="match status" value="1"/>
</dbReference>
<feature type="domain" description="Reverse transcriptase" evidence="14">
    <location>
        <begin position="493"/>
        <end position="597"/>
    </location>
</feature>
<keyword evidence="7" id="KW-0460">Magnesium</keyword>
<reference evidence="16" key="2">
    <citation type="submission" date="2016-06" db="EMBL/GenBank/DDBJ databases">
        <title>The genome of a short-lived fish provides insights into sex chromosome evolution and the genetic control of aging.</title>
        <authorList>
            <person name="Reichwald K."/>
            <person name="Felder M."/>
            <person name="Petzold A."/>
            <person name="Koch P."/>
            <person name="Groth M."/>
            <person name="Platzer M."/>
        </authorList>
    </citation>
    <scope>NUCLEOTIDE SEQUENCE</scope>
    <source>
        <tissue evidence="16">Brain</tissue>
    </source>
</reference>
<dbReference type="SUPFAM" id="SSF50630">
    <property type="entry name" value="Acid proteases"/>
    <property type="match status" value="1"/>
</dbReference>
<feature type="compositionally biased region" description="Polar residues" evidence="13">
    <location>
        <begin position="850"/>
        <end position="863"/>
    </location>
</feature>
<evidence type="ECO:0000256" key="10">
    <source>
        <dbReference type="ARBA" id="ARBA00022918"/>
    </source>
</evidence>
<dbReference type="CDD" id="cd09274">
    <property type="entry name" value="RNase_HI_RT_Ty3"/>
    <property type="match status" value="1"/>
</dbReference>
<dbReference type="Gene3D" id="3.30.70.270">
    <property type="match status" value="2"/>
</dbReference>
<dbReference type="FunFam" id="3.10.20.370:FF:000001">
    <property type="entry name" value="Retrovirus-related Pol polyprotein from transposon 17.6-like protein"/>
    <property type="match status" value="1"/>
</dbReference>
<dbReference type="FunFam" id="3.30.70.270:FF:000020">
    <property type="entry name" value="Transposon Tf2-6 polyprotein-like Protein"/>
    <property type="match status" value="1"/>
</dbReference>
<organism evidence="16">
    <name type="scientific">Nothobranchius kadleci</name>
    <name type="common">African annual killifish</name>
    <dbReference type="NCBI Taxonomy" id="1051664"/>
    <lineage>
        <taxon>Eukaryota</taxon>
        <taxon>Metazoa</taxon>
        <taxon>Chordata</taxon>
        <taxon>Craniata</taxon>
        <taxon>Vertebrata</taxon>
        <taxon>Euteleostomi</taxon>
        <taxon>Actinopterygii</taxon>
        <taxon>Neopterygii</taxon>
        <taxon>Teleostei</taxon>
        <taxon>Neoteleostei</taxon>
        <taxon>Acanthomorphata</taxon>
        <taxon>Ovalentaria</taxon>
        <taxon>Atherinomorphae</taxon>
        <taxon>Cyprinodontiformes</taxon>
        <taxon>Nothobranchiidae</taxon>
        <taxon>Nothobranchius</taxon>
    </lineage>
</organism>
<evidence type="ECO:0000256" key="4">
    <source>
        <dbReference type="ARBA" id="ARBA00022695"/>
    </source>
</evidence>
<dbReference type="SUPFAM" id="SSF56672">
    <property type="entry name" value="DNA/RNA polymerases"/>
    <property type="match status" value="1"/>
</dbReference>
<dbReference type="GO" id="GO:0015074">
    <property type="term" value="P:DNA integration"/>
    <property type="evidence" value="ECO:0007669"/>
    <property type="project" value="UniProtKB-KW"/>
</dbReference>
<evidence type="ECO:0000256" key="13">
    <source>
        <dbReference type="SAM" id="MobiDB-lite"/>
    </source>
</evidence>
<feature type="region of interest" description="Disordered" evidence="13">
    <location>
        <begin position="849"/>
        <end position="887"/>
    </location>
</feature>
<dbReference type="Pfam" id="PF00078">
    <property type="entry name" value="RVT_1"/>
    <property type="match status" value="1"/>
</dbReference>
<keyword evidence="5" id="KW-0540">Nuclease</keyword>
<dbReference type="Pfam" id="PF17919">
    <property type="entry name" value="RT_RNaseH_2"/>
    <property type="match status" value="1"/>
</dbReference>